<evidence type="ECO:0000313" key="3">
    <source>
        <dbReference type="EMBL" id="RCX19379.1"/>
    </source>
</evidence>
<dbReference type="Proteomes" id="UP000253034">
    <property type="component" value="Unassembled WGS sequence"/>
</dbReference>
<sequence length="209" mass="23459">MKSKSAAFRLIYIILIELIFIDLILIGCLVKKINTDRQLTAAEVDEAFRPPTMVSVNMSYPHKYKNALIKELSQSIFLQGVNAEFFRGRGNNNNKMDFIATVYDLSYECCGKYPSHPEYGITFSGTRAIKGITVAVDPEVIPLGSEIYIEFAVPYTGMSGWYKAEDIGSSVRGNIVDVFMGESASTEMMKSFGRREVKVQIKNYNGNMK</sequence>
<dbReference type="Gene3D" id="2.40.40.10">
    <property type="entry name" value="RlpA-like domain"/>
    <property type="match status" value="1"/>
</dbReference>
<dbReference type="SUPFAM" id="SSF50685">
    <property type="entry name" value="Barwin-like endoglucanases"/>
    <property type="match status" value="1"/>
</dbReference>
<keyword evidence="1" id="KW-0472">Membrane</keyword>
<dbReference type="RefSeq" id="WP_114296444.1">
    <property type="nucleotide sequence ID" value="NZ_QPJT01000003.1"/>
</dbReference>
<dbReference type="GO" id="GO:0009254">
    <property type="term" value="P:peptidoglycan turnover"/>
    <property type="evidence" value="ECO:0007669"/>
    <property type="project" value="InterPro"/>
</dbReference>
<dbReference type="GO" id="GO:0004553">
    <property type="term" value="F:hydrolase activity, hydrolyzing O-glycosyl compounds"/>
    <property type="evidence" value="ECO:0007669"/>
    <property type="project" value="InterPro"/>
</dbReference>
<dbReference type="CDD" id="cd14667">
    <property type="entry name" value="3D_containing_proteins"/>
    <property type="match status" value="1"/>
</dbReference>
<organism evidence="3 4">
    <name type="scientific">Anaerobacterium chartisolvens</name>
    <dbReference type="NCBI Taxonomy" id="1297424"/>
    <lineage>
        <taxon>Bacteria</taxon>
        <taxon>Bacillati</taxon>
        <taxon>Bacillota</taxon>
        <taxon>Clostridia</taxon>
        <taxon>Eubacteriales</taxon>
        <taxon>Oscillospiraceae</taxon>
        <taxon>Anaerobacterium</taxon>
    </lineage>
</organism>
<keyword evidence="1" id="KW-0812">Transmembrane</keyword>
<feature type="domain" description="3D" evidence="2">
    <location>
        <begin position="133"/>
        <end position="201"/>
    </location>
</feature>
<dbReference type="InterPro" id="IPR036908">
    <property type="entry name" value="RlpA-like_sf"/>
</dbReference>
<keyword evidence="1" id="KW-1133">Transmembrane helix</keyword>
<comment type="caution">
    <text evidence="3">The sequence shown here is derived from an EMBL/GenBank/DDBJ whole genome shotgun (WGS) entry which is preliminary data.</text>
</comment>
<dbReference type="InterPro" id="IPR010611">
    <property type="entry name" value="3D_dom"/>
</dbReference>
<proteinExistence type="predicted"/>
<dbReference type="OrthoDB" id="9798935at2"/>
<keyword evidence="4" id="KW-1185">Reference proteome</keyword>
<feature type="transmembrane region" description="Helical" evidence="1">
    <location>
        <begin position="6"/>
        <end position="30"/>
    </location>
</feature>
<evidence type="ECO:0000256" key="1">
    <source>
        <dbReference type="SAM" id="Phobius"/>
    </source>
</evidence>
<evidence type="ECO:0000313" key="4">
    <source>
        <dbReference type="Proteomes" id="UP000253034"/>
    </source>
</evidence>
<dbReference type="GO" id="GO:0019867">
    <property type="term" value="C:outer membrane"/>
    <property type="evidence" value="ECO:0007669"/>
    <property type="project" value="InterPro"/>
</dbReference>
<dbReference type="InterPro" id="IPR059180">
    <property type="entry name" value="3D_YorM"/>
</dbReference>
<dbReference type="EMBL" id="QPJT01000003">
    <property type="protein sequence ID" value="RCX19379.1"/>
    <property type="molecule type" value="Genomic_DNA"/>
</dbReference>
<gene>
    <name evidence="3" type="ORF">DFR58_103124</name>
</gene>
<dbReference type="Pfam" id="PF06725">
    <property type="entry name" value="3D"/>
    <property type="match status" value="1"/>
</dbReference>
<protein>
    <submittedName>
        <fullName evidence="3">3D (Asp-Asp-Asp) domain-containing protein</fullName>
    </submittedName>
</protein>
<name>A0A369BCV4_9FIRM</name>
<reference evidence="3 4" key="1">
    <citation type="submission" date="2018-07" db="EMBL/GenBank/DDBJ databases">
        <title>Genomic Encyclopedia of Type Strains, Phase IV (KMG-IV): sequencing the most valuable type-strain genomes for metagenomic binning, comparative biology and taxonomic classification.</title>
        <authorList>
            <person name="Goeker M."/>
        </authorList>
    </citation>
    <scope>NUCLEOTIDE SEQUENCE [LARGE SCALE GENOMIC DNA]</scope>
    <source>
        <strain evidence="3 4">DSM 27016</strain>
    </source>
</reference>
<dbReference type="AlphaFoldDB" id="A0A369BCV4"/>
<accession>A0A369BCV4</accession>
<evidence type="ECO:0000259" key="2">
    <source>
        <dbReference type="Pfam" id="PF06725"/>
    </source>
</evidence>